<dbReference type="Gene3D" id="3.30.40.10">
    <property type="entry name" value="Zinc/RING finger domain, C3HC4 (zinc finger)"/>
    <property type="match status" value="1"/>
</dbReference>
<accession>A0ABP0R5X9</accession>
<evidence type="ECO:0000259" key="4">
    <source>
        <dbReference type="PROSITE" id="PS50089"/>
    </source>
</evidence>
<dbReference type="InterPro" id="IPR001841">
    <property type="entry name" value="Znf_RING"/>
</dbReference>
<reference evidence="5 6" key="1">
    <citation type="submission" date="2024-02" db="EMBL/GenBank/DDBJ databases">
        <authorList>
            <person name="Chen Y."/>
            <person name="Shah S."/>
            <person name="Dougan E. K."/>
            <person name="Thang M."/>
            <person name="Chan C."/>
        </authorList>
    </citation>
    <scope>NUCLEOTIDE SEQUENCE [LARGE SCALE GENOMIC DNA]</scope>
</reference>
<feature type="compositionally biased region" description="Pro residues" evidence="3">
    <location>
        <begin position="1628"/>
        <end position="1638"/>
    </location>
</feature>
<organism evidence="5 6">
    <name type="scientific">Durusdinium trenchii</name>
    <dbReference type="NCBI Taxonomy" id="1381693"/>
    <lineage>
        <taxon>Eukaryota</taxon>
        <taxon>Sar</taxon>
        <taxon>Alveolata</taxon>
        <taxon>Dinophyceae</taxon>
        <taxon>Suessiales</taxon>
        <taxon>Symbiodiniaceae</taxon>
        <taxon>Durusdinium</taxon>
    </lineage>
</organism>
<feature type="region of interest" description="Disordered" evidence="3">
    <location>
        <begin position="1133"/>
        <end position="1159"/>
    </location>
</feature>
<protein>
    <recommendedName>
        <fullName evidence="4">RING-type domain-containing protein</fullName>
    </recommendedName>
</protein>
<feature type="compositionally biased region" description="Low complexity" evidence="3">
    <location>
        <begin position="1133"/>
        <end position="1145"/>
    </location>
</feature>
<feature type="compositionally biased region" description="Basic and acidic residues" evidence="3">
    <location>
        <begin position="1726"/>
        <end position="1735"/>
    </location>
</feature>
<comment type="caution">
    <text evidence="5">The sequence shown here is derived from an EMBL/GenBank/DDBJ whole genome shotgun (WGS) entry which is preliminary data.</text>
</comment>
<feature type="region of interest" description="Disordered" evidence="3">
    <location>
        <begin position="1418"/>
        <end position="1465"/>
    </location>
</feature>
<keyword evidence="6" id="KW-1185">Reference proteome</keyword>
<feature type="compositionally biased region" description="Low complexity" evidence="3">
    <location>
        <begin position="1301"/>
        <end position="1321"/>
    </location>
</feature>
<keyword evidence="1" id="KW-0862">Zinc</keyword>
<dbReference type="SUPFAM" id="SSF57850">
    <property type="entry name" value="RING/U-box"/>
    <property type="match status" value="1"/>
</dbReference>
<evidence type="ECO:0000313" key="6">
    <source>
        <dbReference type="Proteomes" id="UP001642484"/>
    </source>
</evidence>
<evidence type="ECO:0000313" key="5">
    <source>
        <dbReference type="EMBL" id="CAK9095554.1"/>
    </source>
</evidence>
<dbReference type="SMART" id="SM00184">
    <property type="entry name" value="RING"/>
    <property type="match status" value="1"/>
</dbReference>
<feature type="compositionally biased region" description="Low complexity" evidence="3">
    <location>
        <begin position="79"/>
        <end position="88"/>
    </location>
</feature>
<proteinExistence type="predicted"/>
<feature type="coiled-coil region" evidence="2">
    <location>
        <begin position="424"/>
        <end position="500"/>
    </location>
</feature>
<dbReference type="InterPro" id="IPR013083">
    <property type="entry name" value="Znf_RING/FYVE/PHD"/>
</dbReference>
<feature type="compositionally biased region" description="Basic and acidic residues" evidence="3">
    <location>
        <begin position="1446"/>
        <end position="1461"/>
    </location>
</feature>
<dbReference type="Proteomes" id="UP001642484">
    <property type="component" value="Unassembled WGS sequence"/>
</dbReference>
<dbReference type="PROSITE" id="PS50089">
    <property type="entry name" value="ZF_RING_2"/>
    <property type="match status" value="1"/>
</dbReference>
<feature type="region of interest" description="Disordered" evidence="3">
    <location>
        <begin position="1580"/>
        <end position="1604"/>
    </location>
</feature>
<keyword evidence="1" id="KW-0479">Metal-binding</keyword>
<sequence length="1759" mass="193974">MGRGQSHRKKARAMQQPMTMMNPMFMNPAMMMGMGMPGMQPWGMNPMGMMQGGMHPPRGRDEGSDDGDLTSESDGGQPAASAAKASAARVPSLDTEDAANEALMNLMHSRAQLFSSKDEGDKITRSAAMIRNLPKDRCFESKKMCFTTIFKVQNAVTAMKAEPMLSDGFINALSEAQGYQEVWMVEHEPKARGRGAKAVAAERAREVETNRSLPEMMRGAQFSVAPVSALSLQGPPPHRSTVNQEAPARPPMAVPVRPPVAPNVDQMLVELAAHPKAKAAARPMLPPPPVLLNGRELESLQVMANDAAAEDQDLDHDLDQALDQLEQTDEAEPANGAEAQREPTNGRQEEEDINICIICRQALTAPDPELGGPQMLHCGHTFHAACLAQTWRIGNHAQGWCPFKCNVRAMALQAHQAGSNPPQLVSKQATMDALNQKVKSIQQREQEIERRFEETSKLVDRSTLGAVADFPVNDEGQIYVAGAEAEMEQLQQELNHFYTIDDQCGGRSQRVWAHYLSVAFPWMAGWCINSMLLALLMRAVHHRRCGHCWLQYIEFFCGQGNLSKQALRKGWQGVSLDQEVNQSHDLLEPHGLELWRKTRLLGEVKMGAIQDAKNGLWKAKSIHQCLDKQSLKRSKRSGLAYEAVLLCMEKFEALREACQKICNLLGDRLIIQPLKNLWCDLTTLRVLVNLSCGGGSLLDEGNPLAWSEIPAHLVQCPESIPLPTKQLQLKALWRQRWTQIVSRILTLLQTLRRMQANNALRAEKMAESGLDIFTRTEEKKRALEIMMARETPESVPAFMENWEAIKKELRYFARVHKLPAEWSNVMSRKNWATLSEEAIHKGIAALNFLRHYSMFNLAQEGVRIQSGQLSKFAMELTIMCNRDEFDEVRYIGFSLGSADWAVLFWPLQRFSDGSGKDLFYLDPAGTAEWKFLLSPQRWQVVDHEVVVESGKIFMAPTTSQPLLKAFFGNMQCQKSVTIPDMALLAEVLTMPEELFNVKRMRRDQLLHALVDKIGANDEPWVKKTKELMQTPIKRKNIGDVLDELVLSEMPLEEQREFREVAEEIQSKKQTGWSIVEQKWRDSAVSGPDAEIEVAAPVVEPRVPEVVAPAVAEPNAAPEALAPDAAEVAVLDGAPQPPAAGAAPGDARPDPAPRGPRAAGRGFINVWTDVQRSSCSSVAGQIKLDPFPGSRDAPTWFMRIKQADGSWASKFPGFRRRTTHVIGESEDFPVRLSWFIVSELGASLICKAFIQGQWWRAMVMAICFSEATTMINGPHDCIGAPPPDCNAADFRGTAWDMGSPLPRMSGSPSEPESSPRSGRIPPASGSPVPRRGTLWQVEILETPPKSTKKGTEVASSTVILDAEPASPSKGSPSKTPRTPIGQEPVTPVMKHRWSTPGRPLVKPKNLSMFFSPAPKVKISPVDRRAQEPPGVESDPAQCGAQGWVRGSDLKEVKESTPEREPPTDGSVAEALTVSLPKISTAAVLGHRGTLDLFRRRLRRQKLTSSGAEVKARGRRKVTKVTATARRAKAKKGSVPLWKLRKEVGKALAAPMTKVIARPVTRKAKLAAGQRAALAEKVQVAEPAGSQGALPPVLPEEATRLAPGKEPPMRMILAKEDAMKTSRVVMPLIPPLPVPQPPQAPAAEGKCSEGDSDDDLPLSDLVEKRSTLASLRPNRPPTTWSEQLRYPLDSATFPIRIYPIGEEPADEVDDPWSSCSEPEDGDLLDGPAVRDPHDRPGGLEAGVTTLLWCRSSFERLLGEKT</sequence>
<feature type="region of interest" description="Disordered" evidence="3">
    <location>
        <begin position="1628"/>
        <end position="1656"/>
    </location>
</feature>
<feature type="region of interest" description="Disordered" evidence="3">
    <location>
        <begin position="329"/>
        <end position="349"/>
    </location>
</feature>
<evidence type="ECO:0000256" key="1">
    <source>
        <dbReference type="PROSITE-ProRule" id="PRU00175"/>
    </source>
</evidence>
<feature type="region of interest" description="Disordered" evidence="3">
    <location>
        <begin position="1701"/>
        <end position="1735"/>
    </location>
</feature>
<name>A0ABP0R5X9_9DINO</name>
<keyword evidence="2" id="KW-0175">Coiled coil</keyword>
<gene>
    <name evidence="5" type="ORF">CCMP2556_LOCUS45508</name>
</gene>
<keyword evidence="1" id="KW-0863">Zinc-finger</keyword>
<feature type="domain" description="RING-type" evidence="4">
    <location>
        <begin position="356"/>
        <end position="402"/>
    </location>
</feature>
<feature type="region of interest" description="Disordered" evidence="3">
    <location>
        <begin position="44"/>
        <end position="93"/>
    </location>
</feature>
<feature type="region of interest" description="Disordered" evidence="3">
    <location>
        <begin position="1288"/>
        <end position="1405"/>
    </location>
</feature>
<dbReference type="EMBL" id="CAXAMN010025484">
    <property type="protein sequence ID" value="CAK9095554.1"/>
    <property type="molecule type" value="Genomic_DNA"/>
</dbReference>
<feature type="compositionally biased region" description="Low complexity" evidence="3">
    <location>
        <begin position="44"/>
        <end position="56"/>
    </location>
</feature>
<evidence type="ECO:0000256" key="2">
    <source>
        <dbReference type="SAM" id="Coils"/>
    </source>
</evidence>
<evidence type="ECO:0000256" key="3">
    <source>
        <dbReference type="SAM" id="MobiDB-lite"/>
    </source>
</evidence>